<dbReference type="SUPFAM" id="SSF49562">
    <property type="entry name" value="C2 domain (Calcium/lipid-binding domain, CaLB)"/>
    <property type="match status" value="1"/>
</dbReference>
<dbReference type="AlphaFoldDB" id="H2ZTT6"/>
<organism evidence="5 6">
    <name type="scientific">Latimeria chalumnae</name>
    <name type="common">Coelacanth</name>
    <dbReference type="NCBI Taxonomy" id="7897"/>
    <lineage>
        <taxon>Eukaryota</taxon>
        <taxon>Metazoa</taxon>
        <taxon>Chordata</taxon>
        <taxon>Craniata</taxon>
        <taxon>Vertebrata</taxon>
        <taxon>Euteleostomi</taxon>
        <taxon>Coelacanthiformes</taxon>
        <taxon>Coelacanthidae</taxon>
        <taxon>Latimeria</taxon>
    </lineage>
</organism>
<evidence type="ECO:0000313" key="5">
    <source>
        <dbReference type="Ensembl" id="ENSLACP00000000807.1"/>
    </source>
</evidence>
<dbReference type="SUPFAM" id="SSF51695">
    <property type="entry name" value="PLC-like phosphodiesterases"/>
    <property type="match status" value="1"/>
</dbReference>
<dbReference type="PROSITE" id="PS50003">
    <property type="entry name" value="PH_DOMAIN"/>
    <property type="match status" value="1"/>
</dbReference>
<dbReference type="EC" id="3.1.4.11" evidence="1"/>
<dbReference type="EMBL" id="AFYH01226024">
    <property type="status" value="NOT_ANNOTATED_CDS"/>
    <property type="molecule type" value="Genomic_DNA"/>
</dbReference>
<dbReference type="GO" id="GO:0016042">
    <property type="term" value="P:lipid catabolic process"/>
    <property type="evidence" value="ECO:0007669"/>
    <property type="project" value="UniProtKB-KW"/>
</dbReference>
<dbReference type="Pfam" id="PF00387">
    <property type="entry name" value="PI-PLC-Y"/>
    <property type="match status" value="1"/>
</dbReference>
<dbReference type="InterPro" id="IPR035892">
    <property type="entry name" value="C2_domain_sf"/>
</dbReference>
<dbReference type="GO" id="GO:0004435">
    <property type="term" value="F:phosphatidylinositol-4,5-bisphosphate phospholipase C activity"/>
    <property type="evidence" value="ECO:0007669"/>
    <property type="project" value="UniProtKB-EC"/>
</dbReference>
<comment type="catalytic activity">
    <reaction evidence="1">
        <text>a 1,2-diacyl-sn-glycero-3-phospho-(1D-myo-inositol-4,5-bisphosphate) + H2O = 1D-myo-inositol 1,4,5-trisphosphate + a 1,2-diacyl-sn-glycerol + H(+)</text>
        <dbReference type="Rhea" id="RHEA:33179"/>
        <dbReference type="ChEBI" id="CHEBI:15377"/>
        <dbReference type="ChEBI" id="CHEBI:15378"/>
        <dbReference type="ChEBI" id="CHEBI:17815"/>
        <dbReference type="ChEBI" id="CHEBI:58456"/>
        <dbReference type="ChEBI" id="CHEBI:203600"/>
        <dbReference type="EC" id="3.1.4.11"/>
    </reaction>
</comment>
<dbReference type="FunFam" id="2.60.40.150:FF:000094">
    <property type="entry name" value="1-phosphatidylinositol 4,5-bisphosphate phosphodiesterase gamma"/>
    <property type="match status" value="1"/>
</dbReference>
<dbReference type="STRING" id="7897.ENSLACP00000000807"/>
<dbReference type="Gene3D" id="3.20.20.190">
    <property type="entry name" value="Phosphatidylinositol (PI) phosphodiesterase"/>
    <property type="match status" value="1"/>
</dbReference>
<evidence type="ECO:0000256" key="1">
    <source>
        <dbReference type="RuleBase" id="RU361133"/>
    </source>
</evidence>
<dbReference type="EMBL" id="AFYH01226026">
    <property type="status" value="NOT_ANNOTATED_CDS"/>
    <property type="molecule type" value="Genomic_DNA"/>
</dbReference>
<dbReference type="OMA" id="FNSCNLH"/>
<feature type="domain" description="PI-PLC Y-box" evidence="4">
    <location>
        <begin position="71"/>
        <end position="185"/>
    </location>
</feature>
<dbReference type="SMART" id="SM00149">
    <property type="entry name" value="PLCYc"/>
    <property type="match status" value="1"/>
</dbReference>
<dbReference type="InterPro" id="IPR001711">
    <property type="entry name" value="PLipase_C_Pinositol-sp_Y"/>
</dbReference>
<keyword evidence="1" id="KW-0442">Lipid degradation</keyword>
<dbReference type="EMBL" id="AFYH01226022">
    <property type="status" value="NOT_ANNOTATED_CDS"/>
    <property type="molecule type" value="Genomic_DNA"/>
</dbReference>
<dbReference type="HOGENOM" id="CLU_054263_0_0_1"/>
<dbReference type="EMBL" id="AFYH01226021">
    <property type="status" value="NOT_ANNOTATED_CDS"/>
    <property type="molecule type" value="Genomic_DNA"/>
</dbReference>
<dbReference type="PANTHER" id="PTHR10336:SF25">
    <property type="entry name" value="1-PHOSPHATIDYLINOSITOL 4,5-BISPHOSPHATE PHOSPHODIESTERASE GAMMA-2"/>
    <property type="match status" value="1"/>
</dbReference>
<dbReference type="PANTHER" id="PTHR10336">
    <property type="entry name" value="PHOSPHOINOSITIDE-SPECIFIC PHOSPHOLIPASE C FAMILY PROTEIN"/>
    <property type="match status" value="1"/>
</dbReference>
<evidence type="ECO:0000259" key="2">
    <source>
        <dbReference type="PROSITE" id="PS50003"/>
    </source>
</evidence>
<reference evidence="6" key="1">
    <citation type="submission" date="2011-08" db="EMBL/GenBank/DDBJ databases">
        <title>The draft genome of Latimeria chalumnae.</title>
        <authorList>
            <person name="Di Palma F."/>
            <person name="Alfoldi J."/>
            <person name="Johnson J."/>
            <person name="Berlin A."/>
            <person name="Gnerre S."/>
            <person name="Jaffe D."/>
            <person name="MacCallum I."/>
            <person name="Young S."/>
            <person name="Walker B.J."/>
            <person name="Lander E."/>
            <person name="Lindblad-Toh K."/>
        </authorList>
    </citation>
    <scope>NUCLEOTIDE SEQUENCE [LARGE SCALE GENOMIC DNA]</scope>
    <source>
        <strain evidence="6">Wild caught</strain>
    </source>
</reference>
<dbReference type="GO" id="GO:0046488">
    <property type="term" value="P:phosphatidylinositol metabolic process"/>
    <property type="evidence" value="ECO:0007669"/>
    <property type="project" value="TreeGrafter"/>
</dbReference>
<dbReference type="SMART" id="SM00239">
    <property type="entry name" value="C2"/>
    <property type="match status" value="1"/>
</dbReference>
<name>H2ZTT6_LATCH</name>
<dbReference type="GO" id="GO:0048015">
    <property type="term" value="P:phosphatidylinositol-mediated signaling"/>
    <property type="evidence" value="ECO:0007669"/>
    <property type="project" value="TreeGrafter"/>
</dbReference>
<dbReference type="Pfam" id="PF00168">
    <property type="entry name" value="C2"/>
    <property type="match status" value="1"/>
</dbReference>
<dbReference type="GO" id="GO:0032587">
    <property type="term" value="C:ruffle membrane"/>
    <property type="evidence" value="ECO:0007669"/>
    <property type="project" value="TreeGrafter"/>
</dbReference>
<dbReference type="Gene3D" id="2.60.40.150">
    <property type="entry name" value="C2 domain"/>
    <property type="match status" value="1"/>
</dbReference>
<dbReference type="Ensembl" id="ENSLACT00000000815.1">
    <property type="protein sequence ID" value="ENSLACP00000000807.1"/>
    <property type="gene ID" value="ENSLACG00000000723.1"/>
</dbReference>
<dbReference type="EMBL" id="AFYH01226025">
    <property type="status" value="NOT_ANNOTATED_CDS"/>
    <property type="molecule type" value="Genomic_DNA"/>
</dbReference>
<dbReference type="PRINTS" id="PR00390">
    <property type="entry name" value="PHPHLIPASEC"/>
</dbReference>
<evidence type="ECO:0000259" key="4">
    <source>
        <dbReference type="PROSITE" id="PS50008"/>
    </source>
</evidence>
<proteinExistence type="predicted"/>
<keyword evidence="1" id="KW-0443">Lipid metabolism</keyword>
<feature type="domain" description="C2" evidence="3">
    <location>
        <begin position="185"/>
        <end position="309"/>
    </location>
</feature>
<evidence type="ECO:0000313" key="6">
    <source>
        <dbReference type="Proteomes" id="UP000008672"/>
    </source>
</evidence>
<dbReference type="EMBL" id="AFYH01226023">
    <property type="status" value="NOT_ANNOTATED_CDS"/>
    <property type="molecule type" value="Genomic_DNA"/>
</dbReference>
<dbReference type="Proteomes" id="UP000008672">
    <property type="component" value="Unassembled WGS sequence"/>
</dbReference>
<dbReference type="InterPro" id="IPR000008">
    <property type="entry name" value="C2_dom"/>
</dbReference>
<keyword evidence="1" id="KW-0378">Hydrolase</keyword>
<dbReference type="InterPro" id="IPR001849">
    <property type="entry name" value="PH_domain"/>
</dbReference>
<dbReference type="GO" id="GO:0010634">
    <property type="term" value="P:positive regulation of epithelial cell migration"/>
    <property type="evidence" value="ECO:0007669"/>
    <property type="project" value="TreeGrafter"/>
</dbReference>
<accession>H2ZTT6</accession>
<dbReference type="InterPro" id="IPR001192">
    <property type="entry name" value="PI-PLC_fam"/>
</dbReference>
<dbReference type="eggNOG" id="KOG1264">
    <property type="taxonomic scope" value="Eukaryota"/>
</dbReference>
<dbReference type="InParanoid" id="H2ZTT6"/>
<reference evidence="5" key="2">
    <citation type="submission" date="2025-08" db="UniProtKB">
        <authorList>
            <consortium name="Ensembl"/>
        </authorList>
    </citation>
    <scope>IDENTIFICATION</scope>
</reference>
<dbReference type="InterPro" id="IPR017946">
    <property type="entry name" value="PLC-like_Pdiesterase_TIM-brl"/>
</dbReference>
<keyword evidence="6" id="KW-1185">Reference proteome</keyword>
<evidence type="ECO:0000259" key="3">
    <source>
        <dbReference type="PROSITE" id="PS50004"/>
    </source>
</evidence>
<sequence>VKMSHGKYHKSYVFSLEPLDPEDDASICFATETVEELFEWYQIIREITWKQAEKDHLQKDWEKTQLIAIELSDLVIYCKPTSKTKDNLEKPDYKEIRSFMETKADSIVKQKPNDLLRYNRKGLTRVYPKGQRVDSSNYDPCHLWLCGAQMVALNLQTPDKYLQLNSALFSMNGWSGYILQPECMRSDSFDPTQIKNEQKIIMSVSMKIIGARHLPKPGRSITSPFVEVEICGIMCENNKFKTTVTHDNGLNPVWQPPIQVRFEISDNTIGFLRFVVYEEDMFSDPNFLAEATFPLRGIKSGYRSVPLKNGFHEDIELASLLVHCDVQQDVDSGEELYSSCQQLRKRQAENSSQFFLYDTQQNLRTYKDTLTREYNKNEVLLYQDQERCNKRLKEKKTSNSRFYS</sequence>
<dbReference type="PROSITE" id="PS50008">
    <property type="entry name" value="PIPLC_Y_DOMAIN"/>
    <property type="match status" value="1"/>
</dbReference>
<reference evidence="5" key="3">
    <citation type="submission" date="2025-09" db="UniProtKB">
        <authorList>
            <consortium name="Ensembl"/>
        </authorList>
    </citation>
    <scope>IDENTIFICATION</scope>
</reference>
<dbReference type="CDD" id="cd00275">
    <property type="entry name" value="C2_PLC_like"/>
    <property type="match status" value="1"/>
</dbReference>
<dbReference type="GeneTree" id="ENSGT00940000157517"/>
<feature type="domain" description="PH" evidence="2">
    <location>
        <begin position="1"/>
        <end position="49"/>
    </location>
</feature>
<protein>
    <recommendedName>
        <fullName evidence="1">Phosphoinositide phospholipase C</fullName>
        <ecNumber evidence="1">3.1.4.11</ecNumber>
    </recommendedName>
</protein>
<dbReference type="PROSITE" id="PS50004">
    <property type="entry name" value="C2"/>
    <property type="match status" value="1"/>
</dbReference>
<dbReference type="GO" id="GO:0051209">
    <property type="term" value="P:release of sequestered calcium ion into cytosol"/>
    <property type="evidence" value="ECO:0007669"/>
    <property type="project" value="TreeGrafter"/>
</dbReference>